<protein>
    <submittedName>
        <fullName evidence="4">Nagb/rpia/CoA transferase-like protein</fullName>
    </submittedName>
</protein>
<dbReference type="GO" id="GO:0019509">
    <property type="term" value="P:L-methionine salvage from methylthioadenosine"/>
    <property type="evidence" value="ECO:0007669"/>
    <property type="project" value="TreeGrafter"/>
</dbReference>
<dbReference type="KEGG" id="psco:LY89DRAFT_674706"/>
<dbReference type="InterPro" id="IPR000649">
    <property type="entry name" value="IF-2B-related"/>
</dbReference>
<dbReference type="InParanoid" id="A0A194WTW9"/>
<evidence type="ECO:0000313" key="4">
    <source>
        <dbReference type="EMBL" id="KUJ11386.1"/>
    </source>
</evidence>
<comment type="similarity">
    <text evidence="1 2">Belongs to the eIF-2B alpha/beta/delta subunits family.</text>
</comment>
<evidence type="ECO:0000256" key="2">
    <source>
        <dbReference type="RuleBase" id="RU003814"/>
    </source>
</evidence>
<dbReference type="RefSeq" id="XP_018065741.1">
    <property type="nucleotide sequence ID" value="XM_018213457.1"/>
</dbReference>
<gene>
    <name evidence="4" type="ORF">LY89DRAFT_674706</name>
</gene>
<sequence>MSSNLRKRSVVSSFICTPPNSPSGFTFALFKRSQDVSTYRGKWAVCSGSIDKTDLSPAAAAKREILEETQLSDCDISLLRRGRPFSLIDEALQTEWTIHPFAWQLKEGANQIKFDWEHIEFKFIKPEDLSSYDHVPQLEVGLERVVVSPMTQKALTALRNDHESGAQALALKALDFLLEAARSEELAGIWSSEEYWKELRWRAWHLAKNGRPSMAAAIESSILNALEDIESHVSEDGGGKIATCSLSRLTSIIESVISSKLDSGASNLDPIARSFTDLILPETKGSDKESRTSMNITTISASGTVRTGLLRAIPQLIAQGIAVKLTVLESRPNFEGASFVNTLLDQFQGDSDILNKLKFEIVSDASVANAVKDAHFVVFGGDKVIPNGDVSNKIGSFSLAAIAKTVSPACKVVAMFETNKITGSGFDSEYLAVEENDPDEIINAWPLVLQSDLYMKETLGAQVKVKNEYFEWVPARFVDHYITEKGLWGVEEIAKAAAELEEREKRLFGEL</sequence>
<dbReference type="Proteomes" id="UP000070700">
    <property type="component" value="Unassembled WGS sequence"/>
</dbReference>
<dbReference type="SUPFAM" id="SSF55811">
    <property type="entry name" value="Nudix"/>
    <property type="match status" value="1"/>
</dbReference>
<dbReference type="Pfam" id="PF01008">
    <property type="entry name" value="IF-2B"/>
    <property type="match status" value="1"/>
</dbReference>
<reference evidence="4 5" key="1">
    <citation type="submission" date="2015-10" db="EMBL/GenBank/DDBJ databases">
        <title>Full genome of DAOMC 229536 Phialocephala scopiformis, a fungal endophyte of spruce producing the potent anti-insectan compound rugulosin.</title>
        <authorList>
            <consortium name="DOE Joint Genome Institute"/>
            <person name="Walker A.K."/>
            <person name="Frasz S.L."/>
            <person name="Seifert K.A."/>
            <person name="Miller J.D."/>
            <person name="Mondo S.J."/>
            <person name="Labutti K."/>
            <person name="Lipzen A."/>
            <person name="Dockter R."/>
            <person name="Kennedy M."/>
            <person name="Grigoriev I.V."/>
            <person name="Spatafora J.W."/>
        </authorList>
    </citation>
    <scope>NUCLEOTIDE SEQUENCE [LARGE SCALE GENOMIC DNA]</scope>
    <source>
        <strain evidence="4 5">CBS 120377</strain>
    </source>
</reference>
<accession>A0A194WTW9</accession>
<keyword evidence="5" id="KW-1185">Reference proteome</keyword>
<dbReference type="InterPro" id="IPR042529">
    <property type="entry name" value="IF_2B-like_C"/>
</dbReference>
<dbReference type="EMBL" id="KQ947427">
    <property type="protein sequence ID" value="KUJ11386.1"/>
    <property type="molecule type" value="Genomic_DNA"/>
</dbReference>
<dbReference type="GO" id="GO:0016740">
    <property type="term" value="F:transferase activity"/>
    <property type="evidence" value="ECO:0007669"/>
    <property type="project" value="UniProtKB-KW"/>
</dbReference>
<dbReference type="STRING" id="149040.A0A194WTW9"/>
<dbReference type="GO" id="GO:0046523">
    <property type="term" value="F:S-methyl-5-thioribose-1-phosphate isomerase activity"/>
    <property type="evidence" value="ECO:0007669"/>
    <property type="project" value="TreeGrafter"/>
</dbReference>
<evidence type="ECO:0000313" key="5">
    <source>
        <dbReference type="Proteomes" id="UP000070700"/>
    </source>
</evidence>
<dbReference type="InterPro" id="IPR037171">
    <property type="entry name" value="NagB/RpiA_transferase-like"/>
</dbReference>
<dbReference type="InterPro" id="IPR015797">
    <property type="entry name" value="NUDIX_hydrolase-like_dom_sf"/>
</dbReference>
<feature type="domain" description="Nudix hydrolase" evidence="3">
    <location>
        <begin position="27"/>
        <end position="135"/>
    </location>
</feature>
<dbReference type="PANTHER" id="PTHR43475:SF3">
    <property type="entry name" value="TRANSLATION INITIATION FACTOR EIF-2B SUBUNIT FAMILY PROTEIN (AFU_ORTHOLOGUE AFUA_2G14290)"/>
    <property type="match status" value="1"/>
</dbReference>
<dbReference type="Gene3D" id="3.40.50.10470">
    <property type="entry name" value="Translation initiation factor eif-2b, domain 2"/>
    <property type="match status" value="1"/>
</dbReference>
<evidence type="ECO:0000259" key="3">
    <source>
        <dbReference type="Pfam" id="PF00293"/>
    </source>
</evidence>
<dbReference type="Gene3D" id="3.90.79.10">
    <property type="entry name" value="Nucleoside Triphosphate Pyrophosphohydrolase"/>
    <property type="match status" value="1"/>
</dbReference>
<dbReference type="InterPro" id="IPR000086">
    <property type="entry name" value="NUDIX_hydrolase_dom"/>
</dbReference>
<name>A0A194WTW9_MOLSC</name>
<dbReference type="CDD" id="cd18872">
    <property type="entry name" value="NUDIX_eIF-2B"/>
    <property type="match status" value="1"/>
</dbReference>
<dbReference type="GeneID" id="28823183"/>
<dbReference type="Pfam" id="PF00293">
    <property type="entry name" value="NUDIX"/>
    <property type="match status" value="1"/>
</dbReference>
<keyword evidence="4" id="KW-0808">Transferase</keyword>
<dbReference type="PANTHER" id="PTHR43475">
    <property type="entry name" value="METHYLTHIORIBOSE-1-PHOSPHATE ISOMERASE"/>
    <property type="match status" value="1"/>
</dbReference>
<dbReference type="SUPFAM" id="SSF100950">
    <property type="entry name" value="NagB/RpiA/CoA transferase-like"/>
    <property type="match status" value="1"/>
</dbReference>
<dbReference type="OrthoDB" id="206213at2759"/>
<proteinExistence type="inferred from homology"/>
<organism evidence="4 5">
    <name type="scientific">Mollisia scopiformis</name>
    <name type="common">Conifer needle endophyte fungus</name>
    <name type="synonym">Phialocephala scopiformis</name>
    <dbReference type="NCBI Taxonomy" id="149040"/>
    <lineage>
        <taxon>Eukaryota</taxon>
        <taxon>Fungi</taxon>
        <taxon>Dikarya</taxon>
        <taxon>Ascomycota</taxon>
        <taxon>Pezizomycotina</taxon>
        <taxon>Leotiomycetes</taxon>
        <taxon>Helotiales</taxon>
        <taxon>Mollisiaceae</taxon>
        <taxon>Mollisia</taxon>
    </lineage>
</organism>
<evidence type="ECO:0000256" key="1">
    <source>
        <dbReference type="ARBA" id="ARBA00007251"/>
    </source>
</evidence>
<dbReference type="AlphaFoldDB" id="A0A194WTW9"/>